<feature type="domain" description="Lysozyme inhibitor LprI-like N-terminal" evidence="2">
    <location>
        <begin position="40"/>
        <end position="130"/>
    </location>
</feature>
<dbReference type="InterPro" id="IPR009739">
    <property type="entry name" value="LprI-like_N"/>
</dbReference>
<keyword evidence="4" id="KW-1185">Reference proteome</keyword>
<evidence type="ECO:0000256" key="1">
    <source>
        <dbReference type="SAM" id="SignalP"/>
    </source>
</evidence>
<name>G6FPR1_9CYAN</name>
<dbReference type="Gene3D" id="1.20.1270.180">
    <property type="match status" value="1"/>
</dbReference>
<comment type="caution">
    <text evidence="3">The sequence shown here is derived from an EMBL/GenBank/DDBJ whole genome shotgun (WGS) entry which is preliminary data.</text>
</comment>
<feature type="chain" id="PRO_5003488798" description="Lysozyme inhibitor LprI-like N-terminal domain-containing protein" evidence="1">
    <location>
        <begin position="27"/>
        <end position="171"/>
    </location>
</feature>
<dbReference type="PANTHER" id="PTHR39176:SF1">
    <property type="entry name" value="PERIPLASMIC PROTEIN"/>
    <property type="match status" value="1"/>
</dbReference>
<dbReference type="RefSeq" id="WP_009455038.1">
    <property type="nucleotide sequence ID" value="NZ_AGIZ01000002.1"/>
</dbReference>
<dbReference type="PANTHER" id="PTHR39176">
    <property type="entry name" value="PERIPLASMIC PROTEIN-RELATED"/>
    <property type="match status" value="1"/>
</dbReference>
<evidence type="ECO:0000313" key="3">
    <source>
        <dbReference type="EMBL" id="EHC18861.1"/>
    </source>
</evidence>
<evidence type="ECO:0000259" key="2">
    <source>
        <dbReference type="Pfam" id="PF07007"/>
    </source>
</evidence>
<protein>
    <recommendedName>
        <fullName evidence="2">Lysozyme inhibitor LprI-like N-terminal domain-containing protein</fullName>
    </recommendedName>
</protein>
<evidence type="ECO:0000313" key="4">
    <source>
        <dbReference type="Proteomes" id="UP000004344"/>
    </source>
</evidence>
<proteinExistence type="predicted"/>
<feature type="signal peptide" evidence="1">
    <location>
        <begin position="1"/>
        <end position="26"/>
    </location>
</feature>
<keyword evidence="1" id="KW-0732">Signal</keyword>
<dbReference type="Proteomes" id="UP000004344">
    <property type="component" value="Unassembled WGS sequence"/>
</dbReference>
<organism evidence="3 4">
    <name type="scientific">Fischerella thermalis JSC-11</name>
    <dbReference type="NCBI Taxonomy" id="741277"/>
    <lineage>
        <taxon>Bacteria</taxon>
        <taxon>Bacillati</taxon>
        <taxon>Cyanobacteriota</taxon>
        <taxon>Cyanophyceae</taxon>
        <taxon>Nostocales</taxon>
        <taxon>Hapalosiphonaceae</taxon>
        <taxon>Fischerella</taxon>
    </lineage>
</organism>
<reference evidence="3 4" key="1">
    <citation type="submission" date="2011-09" db="EMBL/GenBank/DDBJ databases">
        <title>The draft genome of Fischerella sp. JSC-11.</title>
        <authorList>
            <consortium name="US DOE Joint Genome Institute (JGI-PGF)"/>
            <person name="Lucas S."/>
            <person name="Han J."/>
            <person name="Lapidus A."/>
            <person name="Cheng J.-F."/>
            <person name="Goodwin L."/>
            <person name="Pitluck S."/>
            <person name="Peters L."/>
            <person name="Land M.L."/>
            <person name="Hauser L."/>
            <person name="Sarkisova S."/>
            <person name="Bryant D.A."/>
            <person name="Brown I."/>
            <person name="Woyke T.J."/>
        </authorList>
    </citation>
    <scope>NUCLEOTIDE SEQUENCE [LARGE SCALE GENOMIC DNA]</scope>
    <source>
        <strain evidence="3 4">JSC-11</strain>
    </source>
</reference>
<dbReference type="EMBL" id="AGIZ01000002">
    <property type="protein sequence ID" value="EHC18861.1"/>
    <property type="molecule type" value="Genomic_DNA"/>
</dbReference>
<dbReference type="Pfam" id="PF07007">
    <property type="entry name" value="LprI"/>
    <property type="match status" value="1"/>
</dbReference>
<accession>G6FPR1</accession>
<dbReference type="GeneID" id="35796693"/>
<sequence length="171" mass="19394">MYKRLFIALILSAIAFLSVLVIPSLATPTEAIAQKPAIDCSKATATPELRYCSQQSYAAADKKLNQVYQKVLAITKTEPKQRLIKGQQAWIVFRDNTCDFEVYESRGGTGYEIFRNQCLERLTKQRTKDLENYLQLRTQEGFCTGSISDKDYMSPLCNSAKRTLENKSPYA</sequence>
<gene>
    <name evidence="3" type="ORF">FJSC11DRAFT_0841</name>
</gene>
<dbReference type="AlphaFoldDB" id="G6FPR1"/>
<dbReference type="PATRIC" id="fig|741277.3.peg.990"/>